<dbReference type="FunFam" id="2.60.40.1120:FF:000003">
    <property type="entry name" value="Outer membrane protein Omp121"/>
    <property type="match status" value="1"/>
</dbReference>
<reference evidence="11 12" key="1">
    <citation type="submission" date="2020-03" db="EMBL/GenBank/DDBJ databases">
        <title>Genomic analysis of Bacteroides faecium CBA7301.</title>
        <authorList>
            <person name="Kim J."/>
            <person name="Roh S.W."/>
        </authorList>
    </citation>
    <scope>NUCLEOTIDE SEQUENCE [LARGE SCALE GENOMIC DNA]</scope>
    <source>
        <strain evidence="11 12">CBA7301</strain>
    </source>
</reference>
<feature type="transmembrane region" description="Helical" evidence="9">
    <location>
        <begin position="12"/>
        <end position="31"/>
    </location>
</feature>
<gene>
    <name evidence="11" type="ORF">BacF7301_14435</name>
</gene>
<dbReference type="SUPFAM" id="SSF56935">
    <property type="entry name" value="Porins"/>
    <property type="match status" value="1"/>
</dbReference>
<keyword evidence="11" id="KW-0675">Receptor</keyword>
<dbReference type="PROSITE" id="PS52016">
    <property type="entry name" value="TONB_DEPENDENT_REC_3"/>
    <property type="match status" value="1"/>
</dbReference>
<dbReference type="Gene3D" id="2.40.170.20">
    <property type="entry name" value="TonB-dependent receptor, beta-barrel domain"/>
    <property type="match status" value="1"/>
</dbReference>
<protein>
    <submittedName>
        <fullName evidence="11">TonB-dependent receptor</fullName>
    </submittedName>
</protein>
<dbReference type="EMBL" id="CP050831">
    <property type="protein sequence ID" value="QIU95266.1"/>
    <property type="molecule type" value="Genomic_DNA"/>
</dbReference>
<dbReference type="InterPro" id="IPR023996">
    <property type="entry name" value="TonB-dep_OMP_SusC/RagA"/>
</dbReference>
<name>A0A6H0KP87_9BACE</name>
<dbReference type="PANTHER" id="PTHR30069">
    <property type="entry name" value="TONB-DEPENDENT OUTER MEMBRANE RECEPTOR"/>
    <property type="match status" value="1"/>
</dbReference>
<evidence type="ECO:0000256" key="1">
    <source>
        <dbReference type="ARBA" id="ARBA00004571"/>
    </source>
</evidence>
<dbReference type="AlphaFoldDB" id="A0A6H0KP87"/>
<organism evidence="11 12">
    <name type="scientific">Bacteroides faecium</name>
    <dbReference type="NCBI Taxonomy" id="2715212"/>
    <lineage>
        <taxon>Bacteria</taxon>
        <taxon>Pseudomonadati</taxon>
        <taxon>Bacteroidota</taxon>
        <taxon>Bacteroidia</taxon>
        <taxon>Bacteroidales</taxon>
        <taxon>Bacteroidaceae</taxon>
        <taxon>Bacteroides</taxon>
    </lineage>
</organism>
<evidence type="ECO:0000256" key="5">
    <source>
        <dbReference type="ARBA" id="ARBA00022729"/>
    </source>
</evidence>
<dbReference type="SUPFAM" id="SSF49464">
    <property type="entry name" value="Carboxypeptidase regulatory domain-like"/>
    <property type="match status" value="1"/>
</dbReference>
<dbReference type="GO" id="GO:0044718">
    <property type="term" value="P:siderophore transmembrane transport"/>
    <property type="evidence" value="ECO:0007669"/>
    <property type="project" value="TreeGrafter"/>
</dbReference>
<dbReference type="RefSeq" id="WP_167963817.1">
    <property type="nucleotide sequence ID" value="NZ_CP050831.1"/>
</dbReference>
<comment type="similarity">
    <text evidence="8">Belongs to the TonB-dependent receptor family.</text>
</comment>
<dbReference type="NCBIfam" id="TIGR04057">
    <property type="entry name" value="SusC_RagA_signa"/>
    <property type="match status" value="1"/>
</dbReference>
<keyword evidence="4 8" id="KW-0812">Transmembrane</keyword>
<keyword evidence="6 8" id="KW-0472">Membrane</keyword>
<dbReference type="GO" id="GO:0015344">
    <property type="term" value="F:siderophore uptake transmembrane transporter activity"/>
    <property type="evidence" value="ECO:0007669"/>
    <property type="project" value="TreeGrafter"/>
</dbReference>
<keyword evidence="3 8" id="KW-1134">Transmembrane beta strand</keyword>
<dbReference type="Gene3D" id="2.170.130.10">
    <property type="entry name" value="TonB-dependent receptor, plug domain"/>
    <property type="match status" value="1"/>
</dbReference>
<keyword evidence="2 8" id="KW-0813">Transport</keyword>
<dbReference type="GO" id="GO:0009279">
    <property type="term" value="C:cell outer membrane"/>
    <property type="evidence" value="ECO:0007669"/>
    <property type="project" value="UniProtKB-SubCell"/>
</dbReference>
<evidence type="ECO:0000256" key="6">
    <source>
        <dbReference type="ARBA" id="ARBA00023136"/>
    </source>
</evidence>
<evidence type="ECO:0000256" key="9">
    <source>
        <dbReference type="SAM" id="Phobius"/>
    </source>
</evidence>
<dbReference type="InterPro" id="IPR039426">
    <property type="entry name" value="TonB-dep_rcpt-like"/>
</dbReference>
<dbReference type="InterPro" id="IPR008969">
    <property type="entry name" value="CarboxyPept-like_regulatory"/>
</dbReference>
<evidence type="ECO:0000256" key="7">
    <source>
        <dbReference type="ARBA" id="ARBA00023237"/>
    </source>
</evidence>
<evidence type="ECO:0000313" key="11">
    <source>
        <dbReference type="EMBL" id="QIU95266.1"/>
    </source>
</evidence>
<keyword evidence="7 8" id="KW-0998">Cell outer membrane</keyword>
<dbReference type="KEGG" id="bfc:BacF7301_14435"/>
<dbReference type="InterPro" id="IPR036942">
    <property type="entry name" value="Beta-barrel_TonB_sf"/>
</dbReference>
<dbReference type="Proteomes" id="UP000501780">
    <property type="component" value="Chromosome"/>
</dbReference>
<evidence type="ECO:0000256" key="3">
    <source>
        <dbReference type="ARBA" id="ARBA00022452"/>
    </source>
</evidence>
<evidence type="ECO:0000256" key="2">
    <source>
        <dbReference type="ARBA" id="ARBA00022448"/>
    </source>
</evidence>
<proteinExistence type="inferred from homology"/>
<sequence>MEIKSKFLCSRGVALAFAVLLGGSPGIVLYANESVEESLIVAQAGRTIKGLVTDANGEPLIGCNVVVVGGNAGVITDMDGKFSLNIPADAKQIKISYIGYVDQIVNLNDRSDFKVVLKEDNNALDEVVVVGYGTQKKATLTGAVESVSSKTLQSRAITNVGAALQGATPGLVVTRSSTRPGNEGLNFQIRGATSINGGSPLIVIDGVPALNSVSFQNLNMDDVENISVLKDGAASIYGAKAANGVILVTTKKGKGKATVDYNFNMRFTTNGIMSYSPSMQEYASMWIEANNEMETKDWWNWGEETLRKMQTGYEGIYHTVDAGWGDLFIGNANRLEELFARRYSYQHNLSVSGSTEKSDYRISLAYADNQANLAVAYDGQTQLNLRLNYGIKLTDWFKLETSASMIKTDTSTPSTGIDANMYAYDPPFFPAKNPYGQWYSIFGSRGERQPVAAISDGGRDDRTNLTTRVDLKATIDIWKGISFEGMASFQNEEFRRDRYVIPVQVYDWFGNPVRTIVATQQTMDNSGGVFPLKDTNNPAYLMEANNQLYQYYSGLLKYNRTFADMHNVSATLGINAEKWMVKKLSAARETMEDSGVYDLELASGKKNSSGGKTQSGTYSYLMRLNYNYAEKYLAEILGRRDGDSRFAKGYKFRNFFSGSLGWVFTAEDFMNFITPVVSFGKVRLSYGNSGNNGGLGDFAYLSLISQGNTAFGTSVSQQVSSGFANGGLISYDTTWERVEQKNIGIDLNFLNNRLTASFDYFIKDNIGMLSNVTYPGVLGGTAPKTNSGRLNVKGWEVTVGWRDQVRDFSYYANFNIGDNKTLLKNVEGADTYTAGTNNVNGYPLGAFFLYRTDGFFKDQEEVDRYYALYGGKGDLLNVGKNSDRQLRPGDVKRLDLNGDYKITADGSANSDLQYVGDASPHFVFGLNVGFSWKGVDLSAMFQGVGKQYILRKDYMAYPFRMRTTNQNPTYLGKTWTKDNPNAEFPRLTTNSTLAQWNYENNDYMLQNSRYIRLKTLIVGYTLPQIWTRKVKLEKVRLYFSGNDLWEATSIRDGFDPEMGAASNTGGYPFARTWSFGLNVTL</sequence>
<dbReference type="InterPro" id="IPR012910">
    <property type="entry name" value="Plug_dom"/>
</dbReference>
<keyword evidence="5" id="KW-0732">Signal</keyword>
<dbReference type="InterPro" id="IPR037066">
    <property type="entry name" value="Plug_dom_sf"/>
</dbReference>
<evidence type="ECO:0000313" key="12">
    <source>
        <dbReference type="Proteomes" id="UP000501780"/>
    </source>
</evidence>
<evidence type="ECO:0000256" key="8">
    <source>
        <dbReference type="PROSITE-ProRule" id="PRU01360"/>
    </source>
</evidence>
<comment type="subcellular location">
    <subcellularLocation>
        <location evidence="1 8">Cell outer membrane</location>
        <topology evidence="1 8">Multi-pass membrane protein</topology>
    </subcellularLocation>
</comment>
<evidence type="ECO:0000259" key="10">
    <source>
        <dbReference type="Pfam" id="PF07715"/>
    </source>
</evidence>
<dbReference type="InterPro" id="IPR023997">
    <property type="entry name" value="TonB-dep_OMP_SusC/RagA_CS"/>
</dbReference>
<dbReference type="Gene3D" id="2.60.40.1120">
    <property type="entry name" value="Carboxypeptidase-like, regulatory domain"/>
    <property type="match status" value="1"/>
</dbReference>
<accession>A0A6H0KP87</accession>
<evidence type="ECO:0000256" key="4">
    <source>
        <dbReference type="ARBA" id="ARBA00022692"/>
    </source>
</evidence>
<keyword evidence="12" id="KW-1185">Reference proteome</keyword>
<keyword evidence="9" id="KW-1133">Transmembrane helix</keyword>
<dbReference type="NCBIfam" id="TIGR04056">
    <property type="entry name" value="OMP_RagA_SusC"/>
    <property type="match status" value="1"/>
</dbReference>
<dbReference type="Pfam" id="PF07715">
    <property type="entry name" value="Plug"/>
    <property type="match status" value="1"/>
</dbReference>
<dbReference type="PANTHER" id="PTHR30069:SF29">
    <property type="entry name" value="HEMOGLOBIN AND HEMOGLOBIN-HAPTOGLOBIN-BINDING PROTEIN 1-RELATED"/>
    <property type="match status" value="1"/>
</dbReference>
<feature type="domain" description="TonB-dependent receptor plug" evidence="10">
    <location>
        <begin position="137"/>
        <end position="245"/>
    </location>
</feature>
<dbReference type="Pfam" id="PF13715">
    <property type="entry name" value="CarbopepD_reg_2"/>
    <property type="match status" value="1"/>
</dbReference>